<reference evidence="9 10" key="1">
    <citation type="journal article" date="2024" name="Plant J.">
        <title>Genome sequences and population genomics reveal climatic adaptation and genomic divergence between two closely related sweetgum species.</title>
        <authorList>
            <person name="Xu W.Q."/>
            <person name="Ren C.Q."/>
            <person name="Zhang X.Y."/>
            <person name="Comes H.P."/>
            <person name="Liu X.H."/>
            <person name="Li Y.G."/>
            <person name="Kettle C.J."/>
            <person name="Jalonen R."/>
            <person name="Gaisberger H."/>
            <person name="Ma Y.Z."/>
            <person name="Qiu Y.X."/>
        </authorList>
    </citation>
    <scope>NUCLEOTIDE SEQUENCE [LARGE SCALE GENOMIC DNA]</scope>
    <source>
        <strain evidence="9">Hangzhou</strain>
    </source>
</reference>
<dbReference type="EMBL" id="JBBPBK010000011">
    <property type="protein sequence ID" value="KAK9275278.1"/>
    <property type="molecule type" value="Genomic_DNA"/>
</dbReference>
<proteinExistence type="predicted"/>
<evidence type="ECO:0000256" key="2">
    <source>
        <dbReference type="ARBA" id="ARBA00022692"/>
    </source>
</evidence>
<dbReference type="InterPro" id="IPR003388">
    <property type="entry name" value="Reticulon"/>
</dbReference>
<dbReference type="AlphaFoldDB" id="A0AAP0REM7"/>
<feature type="compositionally biased region" description="Basic and acidic residues" evidence="7">
    <location>
        <begin position="206"/>
        <end position="225"/>
    </location>
</feature>
<evidence type="ECO:0000256" key="3">
    <source>
        <dbReference type="ARBA" id="ARBA00022824"/>
    </source>
</evidence>
<feature type="compositionally biased region" description="Polar residues" evidence="7">
    <location>
        <begin position="317"/>
        <end position="326"/>
    </location>
</feature>
<gene>
    <name evidence="9" type="ORF">L1049_022540</name>
</gene>
<feature type="domain" description="Reticulon" evidence="8">
    <location>
        <begin position="525"/>
        <end position="680"/>
    </location>
</feature>
<comment type="subcellular location">
    <subcellularLocation>
        <location evidence="1 6">Endoplasmic reticulum membrane</location>
        <topology evidence="1 6">Multi-pass membrane protein</topology>
    </subcellularLocation>
</comment>
<accession>A0AAP0REM7</accession>
<dbReference type="PANTHER" id="PTHR46626:SF1">
    <property type="entry name" value="RETICULON-LIKE PROTEIN B21"/>
    <property type="match status" value="1"/>
</dbReference>
<feature type="region of interest" description="Disordered" evidence="7">
    <location>
        <begin position="747"/>
        <end position="777"/>
    </location>
</feature>
<feature type="region of interest" description="Disordered" evidence="7">
    <location>
        <begin position="350"/>
        <end position="377"/>
    </location>
</feature>
<evidence type="ECO:0000313" key="9">
    <source>
        <dbReference type="EMBL" id="KAK9275278.1"/>
    </source>
</evidence>
<feature type="transmembrane region" description="Helical" evidence="6">
    <location>
        <begin position="708"/>
        <end position="732"/>
    </location>
</feature>
<keyword evidence="3 6" id="KW-0256">Endoplasmic reticulum</keyword>
<evidence type="ECO:0000256" key="1">
    <source>
        <dbReference type="ARBA" id="ARBA00004477"/>
    </source>
</evidence>
<evidence type="ECO:0000259" key="8">
    <source>
        <dbReference type="PROSITE" id="PS50845"/>
    </source>
</evidence>
<evidence type="ECO:0000256" key="6">
    <source>
        <dbReference type="RuleBase" id="RU363132"/>
    </source>
</evidence>
<feature type="compositionally biased region" description="Basic and acidic residues" evidence="7">
    <location>
        <begin position="174"/>
        <end position="187"/>
    </location>
</feature>
<dbReference type="PROSITE" id="PS50845">
    <property type="entry name" value="RETICULON"/>
    <property type="match status" value="1"/>
</dbReference>
<feature type="transmembrane region" description="Helical" evidence="6">
    <location>
        <begin position="559"/>
        <end position="579"/>
    </location>
</feature>
<feature type="region of interest" description="Disordered" evidence="7">
    <location>
        <begin position="36"/>
        <end position="225"/>
    </location>
</feature>
<dbReference type="PANTHER" id="PTHR46626">
    <property type="entry name" value="RETICULON-LIKE PROTEIN B17"/>
    <property type="match status" value="1"/>
</dbReference>
<dbReference type="InterPro" id="IPR044647">
    <property type="entry name" value="RTNLB17/18/21"/>
</dbReference>
<organism evidence="9 10">
    <name type="scientific">Liquidambar formosana</name>
    <name type="common">Formosan gum</name>
    <dbReference type="NCBI Taxonomy" id="63359"/>
    <lineage>
        <taxon>Eukaryota</taxon>
        <taxon>Viridiplantae</taxon>
        <taxon>Streptophyta</taxon>
        <taxon>Embryophyta</taxon>
        <taxon>Tracheophyta</taxon>
        <taxon>Spermatophyta</taxon>
        <taxon>Magnoliopsida</taxon>
        <taxon>eudicotyledons</taxon>
        <taxon>Gunneridae</taxon>
        <taxon>Pentapetalae</taxon>
        <taxon>Saxifragales</taxon>
        <taxon>Altingiaceae</taxon>
        <taxon>Liquidambar</taxon>
    </lineage>
</organism>
<keyword evidence="10" id="KW-1185">Reference proteome</keyword>
<keyword evidence="2 6" id="KW-0812">Transmembrane</keyword>
<name>A0AAP0REM7_LIQFO</name>
<comment type="caution">
    <text evidence="9">The sequence shown here is derived from an EMBL/GenBank/DDBJ whole genome shotgun (WGS) entry which is preliminary data.</text>
</comment>
<evidence type="ECO:0000313" key="10">
    <source>
        <dbReference type="Proteomes" id="UP001415857"/>
    </source>
</evidence>
<dbReference type="Pfam" id="PF02453">
    <property type="entry name" value="Reticulon"/>
    <property type="match status" value="1"/>
</dbReference>
<evidence type="ECO:0000256" key="5">
    <source>
        <dbReference type="ARBA" id="ARBA00023136"/>
    </source>
</evidence>
<feature type="compositionally biased region" description="Polar residues" evidence="7">
    <location>
        <begin position="489"/>
        <end position="507"/>
    </location>
</feature>
<protein>
    <recommendedName>
        <fullName evidence="6">Reticulon-like protein</fullName>
    </recommendedName>
</protein>
<feature type="region of interest" description="Disordered" evidence="7">
    <location>
        <begin position="466"/>
        <end position="507"/>
    </location>
</feature>
<evidence type="ECO:0000256" key="4">
    <source>
        <dbReference type="ARBA" id="ARBA00022989"/>
    </source>
</evidence>
<feature type="compositionally biased region" description="Acidic residues" evidence="7">
    <location>
        <begin position="357"/>
        <end position="377"/>
    </location>
</feature>
<keyword evidence="5 6" id="KW-0472">Membrane</keyword>
<dbReference type="GO" id="GO:0005789">
    <property type="term" value="C:endoplasmic reticulum membrane"/>
    <property type="evidence" value="ECO:0007669"/>
    <property type="project" value="UniProtKB-SubCell"/>
</dbReference>
<sequence length="777" mass="86120">MDVGRRRAETRSSVVSGSVWESRMKIDEVKGGIKVFNGEENSEEGGDTGVPVTRRSKTTQTVGTGGKRKTWKSESFDGVGKNPIQIAKGRSESQKNSNEQFKEMSVSVDGGIRRSQIQGRKTRSEAGKELSVSVDGIERSPAQQRKTRSESRKGVEVGESVDGNGASSMGLRKAKSESNKTIDESSKGVDGNVEGIEKSPVGLRKGKSESNKVIDESSKGVEGTEKNPIGLMKAKMESDKVIDDECCKDAEGCVDGIEKSPIESRKATWESNKGVDWCVEGIEKNPVGLIGLMMANLESTKATDESDKAVDGIQKSPIEQRSTGSDETCKEFGVCQEKVISNSLGNVGEVKSAPELVNDDDDDDGLDEEDEEYEEDELEDDEIEIEIEKKSFDIKEITVLEQKPKKVVNEEKKVPQIHEKPIPISSVVNEEKKVHQMHEKSVPISPIVNKQAPPVVKHTTIHTNLRKPTSNLSKPTPSPTKPTPILKRPTSNFTRPTPNITRPTSIPNSYQFQRIPETQNKLQNLVDLVMWRDVSKSSFVFGFGTFIIISSSYTRDLNISLISVISYLGLVYLALIFLYRSFIYRGPLDVDDLSQDYVVGEEEAIWVLKLLLPYLNEFLLKLRALFCGDPATTMKLAVVLFVLARCGSSITIWKMAKLGFFGVFIVPKVCSSYSTQLTGYGQFWIQRFRDAWESCQHKKAVAGAIFTLVWNLSSIVARIWAVFILFVAVRYYQQSMVTDDWVEDEAGGEDSWHGSIGGQRQGRGPTIVELPKDKKGS</sequence>
<keyword evidence="4 6" id="KW-1133">Transmembrane helix</keyword>
<dbReference type="Proteomes" id="UP001415857">
    <property type="component" value="Unassembled WGS sequence"/>
</dbReference>
<evidence type="ECO:0000256" key="7">
    <source>
        <dbReference type="SAM" id="MobiDB-lite"/>
    </source>
</evidence>
<feature type="transmembrane region" description="Helical" evidence="6">
    <location>
        <begin position="537"/>
        <end position="553"/>
    </location>
</feature>
<feature type="region of interest" description="Disordered" evidence="7">
    <location>
        <begin position="303"/>
        <end position="327"/>
    </location>
</feature>
<feature type="compositionally biased region" description="Basic and acidic residues" evidence="7">
    <location>
        <begin position="147"/>
        <end position="156"/>
    </location>
</feature>